<feature type="compositionally biased region" description="Polar residues" evidence="3">
    <location>
        <begin position="132"/>
        <end position="146"/>
    </location>
</feature>
<name>J4GMV2_9APHY</name>
<dbReference type="GO" id="GO:0000462">
    <property type="term" value="P:maturation of SSU-rRNA from tricistronic rRNA transcript (SSU-rRNA, 5.8S rRNA, LSU-rRNA)"/>
    <property type="evidence" value="ECO:0007669"/>
    <property type="project" value="TreeGrafter"/>
</dbReference>
<dbReference type="HOGENOM" id="CLU_018299_2_1_1"/>
<comment type="similarity">
    <text evidence="1">Belongs to the AATF family.</text>
</comment>
<evidence type="ECO:0000313" key="6">
    <source>
        <dbReference type="EMBL" id="CCM00375.1"/>
    </source>
</evidence>
<dbReference type="STRING" id="599839.J4GMV2"/>
<evidence type="ECO:0000313" key="7">
    <source>
        <dbReference type="Proteomes" id="UP000006352"/>
    </source>
</evidence>
<dbReference type="InterPro" id="IPR039223">
    <property type="entry name" value="AATF/Bfr2"/>
</dbReference>
<feature type="compositionally biased region" description="Basic and acidic residues" evidence="3">
    <location>
        <begin position="57"/>
        <end position="71"/>
    </location>
</feature>
<proteinExistence type="inferred from homology"/>
<dbReference type="PANTHER" id="PTHR15565">
    <property type="entry name" value="AATF PROTEIN APOPTOSIS ANTAGONIZING TRANSCRIPTION FACTOR"/>
    <property type="match status" value="1"/>
</dbReference>
<dbReference type="FunCoup" id="J4GMV2">
    <property type="interactions" value="475"/>
</dbReference>
<dbReference type="OrthoDB" id="5783963at2759"/>
<dbReference type="GeneID" id="24095286"/>
<feature type="region of interest" description="Disordered" evidence="3">
    <location>
        <begin position="253"/>
        <end position="274"/>
    </location>
</feature>
<dbReference type="GO" id="GO:0005730">
    <property type="term" value="C:nucleolus"/>
    <property type="evidence" value="ECO:0007669"/>
    <property type="project" value="TreeGrafter"/>
</dbReference>
<accession>J4GMV2</accession>
<dbReference type="AlphaFoldDB" id="J4GMV2"/>
<protein>
    <recommendedName>
        <fullName evidence="2">Protein BFR2</fullName>
    </recommendedName>
</protein>
<dbReference type="RefSeq" id="XP_012179658.1">
    <property type="nucleotide sequence ID" value="XM_012324268.1"/>
</dbReference>
<evidence type="ECO:0000259" key="5">
    <source>
        <dbReference type="Pfam" id="PF13339"/>
    </source>
</evidence>
<feature type="region of interest" description="Disordered" evidence="3">
    <location>
        <begin position="57"/>
        <end position="146"/>
    </location>
</feature>
<feature type="domain" description="Apoptosis-antagonizing transcription factor C-terminal" evidence="4">
    <location>
        <begin position="390"/>
        <end position="472"/>
    </location>
</feature>
<reference evidence="6 7" key="1">
    <citation type="journal article" date="2012" name="Appl. Environ. Microbiol.">
        <title>Short-read sequencing for genomic analysis of the brown rot fungus Fibroporia radiculosa.</title>
        <authorList>
            <person name="Tang J.D."/>
            <person name="Perkins A.D."/>
            <person name="Sonstegard T.S."/>
            <person name="Schroeder S.G."/>
            <person name="Burgess S.C."/>
            <person name="Diehl S.V."/>
        </authorList>
    </citation>
    <scope>NUCLEOTIDE SEQUENCE [LARGE SCALE GENOMIC DNA]</scope>
    <source>
        <strain evidence="6 7">TFFH 294</strain>
    </source>
</reference>
<dbReference type="Pfam" id="PF08164">
    <property type="entry name" value="TRAUB"/>
    <property type="match status" value="1"/>
</dbReference>
<gene>
    <name evidence="6" type="ORF">FIBRA_02405</name>
</gene>
<evidence type="ECO:0000256" key="3">
    <source>
        <dbReference type="SAM" id="MobiDB-lite"/>
    </source>
</evidence>
<dbReference type="InterPro" id="IPR025160">
    <property type="entry name" value="AATF"/>
</dbReference>
<keyword evidence="7" id="KW-1185">Reference proteome</keyword>
<evidence type="ECO:0000256" key="2">
    <source>
        <dbReference type="ARBA" id="ARBA00013850"/>
    </source>
</evidence>
<dbReference type="Proteomes" id="UP000006352">
    <property type="component" value="Unassembled WGS sequence"/>
</dbReference>
<dbReference type="Pfam" id="PF13339">
    <property type="entry name" value="AATF-Che1"/>
    <property type="match status" value="1"/>
</dbReference>
<sequence length="477" mass="52864">MPRLSLAQQLAELSEPAPVDLDPEDLRAGVDVGDASAIDNPAATEHYVEVAPSAIRKLHDSVTDPKYDGVRTSRTQLYEDAGGDEGDDDDEEGGSFQDSETSQSDSGDNSDSEEAASDSVSSEDESEERSGFHQNALSEHTDTSPSVALANRTNTESPAHEDLASTLRQTREADRQKGTAVSRQIALWDTLLDARIQLQKTAAAANQLPTGTYLQHLASRAKTREALNNMLSEATTLSEELFLLQETLLERNEPITAPSRKRRKVDHGQGEPHDYTSHLRGLSADASALEANYHIHLIQTLAKWSAKVQAVAPSALLGSRTSFSGDKDKVGIVTMIDEVLRTDRDKLLHRTRTRRSKHKRLGSGDLQNESHEANHDEEEDEEVFDDLDFYQQLLRDVIKARGGEPQGGEQDWMTQQRERRAKRKSKVDTKASKGRKLRYEVHSKLQNFMVPVPVSHGAWHEEQVDGLFTSLLSTTSK</sequence>
<dbReference type="InParanoid" id="J4GMV2"/>
<dbReference type="EMBL" id="HE796980">
    <property type="protein sequence ID" value="CCM00375.1"/>
    <property type="molecule type" value="Genomic_DNA"/>
</dbReference>
<feature type="region of interest" description="Disordered" evidence="3">
    <location>
        <begin position="401"/>
        <end position="435"/>
    </location>
</feature>
<feature type="compositionally biased region" description="Acidic residues" evidence="3">
    <location>
        <begin position="81"/>
        <end position="93"/>
    </location>
</feature>
<evidence type="ECO:0000256" key="1">
    <source>
        <dbReference type="ARBA" id="ARBA00008966"/>
    </source>
</evidence>
<feature type="compositionally biased region" description="Acidic residues" evidence="3">
    <location>
        <begin position="108"/>
        <end position="127"/>
    </location>
</feature>
<feature type="region of interest" description="Disordered" evidence="3">
    <location>
        <begin position="350"/>
        <end position="382"/>
    </location>
</feature>
<organism evidence="6 7">
    <name type="scientific">Fibroporia radiculosa</name>
    <dbReference type="NCBI Taxonomy" id="599839"/>
    <lineage>
        <taxon>Eukaryota</taxon>
        <taxon>Fungi</taxon>
        <taxon>Dikarya</taxon>
        <taxon>Basidiomycota</taxon>
        <taxon>Agaricomycotina</taxon>
        <taxon>Agaricomycetes</taxon>
        <taxon>Polyporales</taxon>
        <taxon>Fibroporiaceae</taxon>
        <taxon>Fibroporia</taxon>
    </lineage>
</organism>
<feature type="compositionally biased region" description="Basic residues" evidence="3">
    <location>
        <begin position="350"/>
        <end position="361"/>
    </location>
</feature>
<feature type="region of interest" description="Disordered" evidence="3">
    <location>
        <begin position="13"/>
        <end position="40"/>
    </location>
</feature>
<dbReference type="PANTHER" id="PTHR15565:SF0">
    <property type="entry name" value="PROTEIN AATF"/>
    <property type="match status" value="1"/>
</dbReference>
<feature type="domain" description="AATF leucine zipper-containing" evidence="5">
    <location>
        <begin position="174"/>
        <end position="307"/>
    </location>
</feature>
<feature type="compositionally biased region" description="Basic and acidic residues" evidence="3">
    <location>
        <begin position="426"/>
        <end position="435"/>
    </location>
</feature>
<evidence type="ECO:0000259" key="4">
    <source>
        <dbReference type="Pfam" id="PF08164"/>
    </source>
</evidence>
<dbReference type="InterPro" id="IPR012617">
    <property type="entry name" value="AATF_C"/>
</dbReference>